<keyword evidence="2 3" id="KW-0694">RNA-binding</keyword>
<dbReference type="InterPro" id="IPR051485">
    <property type="entry name" value="SR-CTD_assoc_factor"/>
</dbReference>
<dbReference type="InterPro" id="IPR035009">
    <property type="entry name" value="SR140_RRM"/>
</dbReference>
<dbReference type="SUPFAM" id="SSF54928">
    <property type="entry name" value="RNA-binding domain, RBD"/>
    <property type="match status" value="1"/>
</dbReference>
<feature type="region of interest" description="Disordered" evidence="4">
    <location>
        <begin position="734"/>
        <end position="828"/>
    </location>
</feature>
<feature type="compositionally biased region" description="Basic and acidic residues" evidence="4">
    <location>
        <begin position="33"/>
        <end position="53"/>
    </location>
</feature>
<dbReference type="SMART" id="SM00582">
    <property type="entry name" value="RPR"/>
    <property type="match status" value="1"/>
</dbReference>
<evidence type="ECO:0000313" key="9">
    <source>
        <dbReference type="Proteomes" id="UP000245207"/>
    </source>
</evidence>
<dbReference type="PROSITE" id="PS50102">
    <property type="entry name" value="RRM"/>
    <property type="match status" value="1"/>
</dbReference>
<feature type="compositionally biased region" description="Basic and acidic residues" evidence="4">
    <location>
        <begin position="1"/>
        <end position="22"/>
    </location>
</feature>
<evidence type="ECO:0000313" key="8">
    <source>
        <dbReference type="EMBL" id="PWA59528.1"/>
    </source>
</evidence>
<dbReference type="Pfam" id="PF08312">
    <property type="entry name" value="cwf21"/>
    <property type="match status" value="1"/>
</dbReference>
<dbReference type="SUPFAM" id="SSF48464">
    <property type="entry name" value="ENTH/VHS domain"/>
    <property type="match status" value="1"/>
</dbReference>
<dbReference type="InterPro" id="IPR012677">
    <property type="entry name" value="Nucleotide-bd_a/b_plait_sf"/>
</dbReference>
<dbReference type="GO" id="GO:0006397">
    <property type="term" value="P:mRNA processing"/>
    <property type="evidence" value="ECO:0007669"/>
    <property type="project" value="UniProtKB-KW"/>
</dbReference>
<protein>
    <submittedName>
        <fullName evidence="8">CID domain-containing protein</fullName>
    </submittedName>
</protein>
<evidence type="ECO:0000256" key="3">
    <source>
        <dbReference type="PROSITE-ProRule" id="PRU00176"/>
    </source>
</evidence>
<dbReference type="GO" id="GO:0003723">
    <property type="term" value="F:RNA binding"/>
    <property type="evidence" value="ECO:0007669"/>
    <property type="project" value="UniProtKB-UniRule"/>
</dbReference>
<evidence type="ECO:0000259" key="5">
    <source>
        <dbReference type="PROSITE" id="PS50102"/>
    </source>
</evidence>
<dbReference type="SMART" id="SM00360">
    <property type="entry name" value="RRM"/>
    <property type="match status" value="1"/>
</dbReference>
<keyword evidence="1" id="KW-0507">mRNA processing</keyword>
<dbReference type="GO" id="GO:0005634">
    <property type="term" value="C:nucleus"/>
    <property type="evidence" value="ECO:0007669"/>
    <property type="project" value="TreeGrafter"/>
</dbReference>
<dbReference type="Pfam" id="PF01805">
    <property type="entry name" value="Surp"/>
    <property type="match status" value="1"/>
</dbReference>
<sequence>MATKGKENEKQKDEERPKEKSKGKARNIDYFMEELKHEQEMRERRNQERENWQDGRPTSTLSSRFDELPDEFDPKFGSFDDGDPQTTNLYVGNLAPQVDENFLLRTFGRFGPIASVKIMWPRTEEERNDKKNCGFVAFMNRADGQAAKDEMQGVIVYDYELNIGWGKSVSLPSQSLPAPPPGQMAIRSKEGATVILSGPSGPPITSVPSQNSELVLTPNVPDITVVMLEDARLRKVIDKMALYVLDGGCAFEQAVMERVRGNPLFSFLFELGSKEHILILPLQILILPFIMITGSGRWVPPALPKDKSPENEETGATFAAGRSRRVETERTLTDAQRDEFEDMLRALTLERIQIKEAMGFALDNADAAGEIVEVLTESLTLKETPIPTKVARLMLVSDILHNSSAPVKNASAYRTKFETNLPDILESFNDLYRSITGRITAEALKERVMKVLQVWADWFLFSDAYVNGLRSTFLRSSNSGVTSFHSISGDATEIEHVSNYSETGDSGKINPDAALAIGKSAAMKELLNLPLAELERRCRHNGLSLVGGREMMVARLLYLEESEKQRGYELSDNLKYSHHNQRESNVDMGPVGYSGRNHQVDDDMGVISKGKGSVSIATMIPIPQPELKAFPNKTKPESVLPASKWTREDDENDDEQKRSTRDLGLGYSSSGSENAAGGHGIEALDTASTITSSDSSLTEEKRQKLRQIEVSLIEYRESLEERGLKKEEIEKKVAAHQKQLQYKYGLTDHNEDSSHKRTSSERREKRDDSRESSRKRQRSHHDSESPQRKSSSRDREKGRSYDSHTEREKERDHDRDRRRDKDRDSRRR</sequence>
<keyword evidence="9" id="KW-1185">Reference proteome</keyword>
<dbReference type="SMART" id="SM01115">
    <property type="entry name" value="cwf21"/>
    <property type="match status" value="1"/>
</dbReference>
<organism evidence="8 9">
    <name type="scientific">Artemisia annua</name>
    <name type="common">Sweet wormwood</name>
    <dbReference type="NCBI Taxonomy" id="35608"/>
    <lineage>
        <taxon>Eukaryota</taxon>
        <taxon>Viridiplantae</taxon>
        <taxon>Streptophyta</taxon>
        <taxon>Embryophyta</taxon>
        <taxon>Tracheophyta</taxon>
        <taxon>Spermatophyta</taxon>
        <taxon>Magnoliopsida</taxon>
        <taxon>eudicotyledons</taxon>
        <taxon>Gunneridae</taxon>
        <taxon>Pentapetalae</taxon>
        <taxon>asterids</taxon>
        <taxon>campanulids</taxon>
        <taxon>Asterales</taxon>
        <taxon>Asteraceae</taxon>
        <taxon>Asteroideae</taxon>
        <taxon>Anthemideae</taxon>
        <taxon>Artemisiinae</taxon>
        <taxon>Artemisia</taxon>
    </lineage>
</organism>
<reference evidence="8 9" key="1">
    <citation type="journal article" date="2018" name="Mol. Plant">
        <title>The genome of Artemisia annua provides insight into the evolution of Asteraceae family and artemisinin biosynthesis.</title>
        <authorList>
            <person name="Shen Q."/>
            <person name="Zhang L."/>
            <person name="Liao Z."/>
            <person name="Wang S."/>
            <person name="Yan T."/>
            <person name="Shi P."/>
            <person name="Liu M."/>
            <person name="Fu X."/>
            <person name="Pan Q."/>
            <person name="Wang Y."/>
            <person name="Lv Z."/>
            <person name="Lu X."/>
            <person name="Zhang F."/>
            <person name="Jiang W."/>
            <person name="Ma Y."/>
            <person name="Chen M."/>
            <person name="Hao X."/>
            <person name="Li L."/>
            <person name="Tang Y."/>
            <person name="Lv G."/>
            <person name="Zhou Y."/>
            <person name="Sun X."/>
            <person name="Brodelius P.E."/>
            <person name="Rose J.K.C."/>
            <person name="Tang K."/>
        </authorList>
    </citation>
    <scope>NUCLEOTIDE SEQUENCE [LARGE SCALE GENOMIC DNA]</scope>
    <source>
        <strain evidence="9">cv. Huhao1</strain>
        <tissue evidence="8">Leaf</tissue>
    </source>
</reference>
<dbReference type="CDD" id="cd21371">
    <property type="entry name" value="cwf21_RRC1-like"/>
    <property type="match status" value="1"/>
</dbReference>
<dbReference type="Pfam" id="PF00076">
    <property type="entry name" value="RRM_1"/>
    <property type="match status" value="1"/>
</dbReference>
<evidence type="ECO:0000256" key="2">
    <source>
        <dbReference type="ARBA" id="ARBA00022884"/>
    </source>
</evidence>
<dbReference type="Gene3D" id="1.10.10.790">
    <property type="entry name" value="Surp module"/>
    <property type="match status" value="1"/>
</dbReference>
<dbReference type="SUPFAM" id="SSF109905">
    <property type="entry name" value="Surp module (SWAP domain)"/>
    <property type="match status" value="1"/>
</dbReference>
<dbReference type="EMBL" id="PKPP01005599">
    <property type="protein sequence ID" value="PWA59528.1"/>
    <property type="molecule type" value="Genomic_DNA"/>
</dbReference>
<dbReference type="InterPro" id="IPR006569">
    <property type="entry name" value="CID_dom"/>
</dbReference>
<dbReference type="Gene3D" id="1.25.40.90">
    <property type="match status" value="1"/>
</dbReference>
<dbReference type="Proteomes" id="UP000245207">
    <property type="component" value="Unassembled WGS sequence"/>
</dbReference>
<dbReference type="InterPro" id="IPR047491">
    <property type="entry name" value="RRC1-like_cwf21"/>
</dbReference>
<accession>A0A2U1ME56</accession>
<dbReference type="Gene3D" id="6.10.140.420">
    <property type="match status" value="1"/>
</dbReference>
<feature type="region of interest" description="Disordered" evidence="4">
    <location>
        <begin position="1"/>
        <end position="67"/>
    </location>
</feature>
<gene>
    <name evidence="8" type="ORF">CTI12_AA389060</name>
</gene>
<name>A0A2U1ME56_ARTAN</name>
<dbReference type="InterPro" id="IPR035967">
    <property type="entry name" value="SWAP/Surp_sf"/>
</dbReference>
<dbReference type="CDD" id="cd12223">
    <property type="entry name" value="RRM_SR140"/>
    <property type="match status" value="1"/>
</dbReference>
<comment type="caution">
    <text evidence="8">The sequence shown here is derived from an EMBL/GenBank/DDBJ whole genome shotgun (WGS) entry which is preliminary data.</text>
</comment>
<dbReference type="InterPro" id="IPR000061">
    <property type="entry name" value="Surp"/>
</dbReference>
<feature type="domain" description="CID" evidence="7">
    <location>
        <begin position="332"/>
        <end position="477"/>
    </location>
</feature>
<dbReference type="InterPro" id="IPR000504">
    <property type="entry name" value="RRM_dom"/>
</dbReference>
<dbReference type="AlphaFoldDB" id="A0A2U1ME56"/>
<dbReference type="SMART" id="SM00648">
    <property type="entry name" value="SWAP"/>
    <property type="match status" value="1"/>
</dbReference>
<dbReference type="InterPro" id="IPR013170">
    <property type="entry name" value="mRNA_splic_Cwf21_dom"/>
</dbReference>
<dbReference type="STRING" id="35608.A0A2U1ME56"/>
<dbReference type="InterPro" id="IPR008942">
    <property type="entry name" value="ENTH_VHS"/>
</dbReference>
<evidence type="ECO:0000256" key="1">
    <source>
        <dbReference type="ARBA" id="ARBA00022664"/>
    </source>
</evidence>
<dbReference type="PROSITE" id="PS51391">
    <property type="entry name" value="CID"/>
    <property type="match status" value="1"/>
</dbReference>
<dbReference type="PANTHER" id="PTHR23140:SF0">
    <property type="entry name" value="U2 SNRNP-ASSOCIATED SURP MOTIF-CONTAINING PROTEIN"/>
    <property type="match status" value="1"/>
</dbReference>
<evidence type="ECO:0000259" key="7">
    <source>
        <dbReference type="PROSITE" id="PS51391"/>
    </source>
</evidence>
<dbReference type="PANTHER" id="PTHR23140">
    <property type="entry name" value="RNA PROCESSING PROTEIN LD23810P"/>
    <property type="match status" value="1"/>
</dbReference>
<evidence type="ECO:0000256" key="4">
    <source>
        <dbReference type="SAM" id="MobiDB-lite"/>
    </source>
</evidence>
<feature type="domain" description="RRM" evidence="5">
    <location>
        <begin position="87"/>
        <end position="168"/>
    </location>
</feature>
<dbReference type="Gene3D" id="3.30.70.330">
    <property type="match status" value="1"/>
</dbReference>
<proteinExistence type="predicted"/>
<feature type="region of interest" description="Disordered" evidence="4">
    <location>
        <begin position="626"/>
        <end position="681"/>
    </location>
</feature>
<feature type="compositionally biased region" description="Basic and acidic residues" evidence="4">
    <location>
        <begin position="746"/>
        <end position="828"/>
    </location>
</feature>
<dbReference type="OrthoDB" id="377209at2759"/>
<dbReference type="PROSITE" id="PS50128">
    <property type="entry name" value="SURP"/>
    <property type="match status" value="1"/>
</dbReference>
<dbReference type="InterPro" id="IPR035979">
    <property type="entry name" value="RBD_domain_sf"/>
</dbReference>
<evidence type="ECO:0000259" key="6">
    <source>
        <dbReference type="PROSITE" id="PS50128"/>
    </source>
</evidence>
<feature type="domain" description="SURP motif" evidence="6">
    <location>
        <begin position="236"/>
        <end position="278"/>
    </location>
</feature>
<dbReference type="Pfam" id="PF04818">
    <property type="entry name" value="CID"/>
    <property type="match status" value="1"/>
</dbReference>